<organism evidence="3 4">
    <name type="scientific">Cylindrodendrum hubeiense</name>
    <dbReference type="NCBI Taxonomy" id="595255"/>
    <lineage>
        <taxon>Eukaryota</taxon>
        <taxon>Fungi</taxon>
        <taxon>Dikarya</taxon>
        <taxon>Ascomycota</taxon>
        <taxon>Pezizomycotina</taxon>
        <taxon>Sordariomycetes</taxon>
        <taxon>Hypocreomycetidae</taxon>
        <taxon>Hypocreales</taxon>
        <taxon>Nectriaceae</taxon>
        <taxon>Cylindrodendrum</taxon>
    </lineage>
</organism>
<evidence type="ECO:0000313" key="3">
    <source>
        <dbReference type="EMBL" id="KAF7553130.1"/>
    </source>
</evidence>
<name>A0A9P5HI00_9HYPO</name>
<keyword evidence="4" id="KW-1185">Reference proteome</keyword>
<protein>
    <submittedName>
        <fullName evidence="3">Uncharacterized protein</fullName>
    </submittedName>
</protein>
<feature type="compositionally biased region" description="Basic and acidic residues" evidence="1">
    <location>
        <begin position="158"/>
        <end position="168"/>
    </location>
</feature>
<feature type="signal peptide" evidence="2">
    <location>
        <begin position="1"/>
        <end position="16"/>
    </location>
</feature>
<feature type="chain" id="PRO_5040424142" evidence="2">
    <location>
        <begin position="17"/>
        <end position="327"/>
    </location>
</feature>
<proteinExistence type="predicted"/>
<sequence length="327" mass="35233">MLPLLVLTSLLSAAAAVEVKVVWRHEKGTNRTSLSAYNREKGTLIAETCGSFLKADSPIDFTNVDDNGSGNFTVGDDTYKVHSKTHHSGGPECSRTFNKDYAWLQCSGFEWDSSNASQGNSSYCFEHTRSHTEFRTIDGRDKSDGKKTTRGLGLVEPRSNDDESLDKRLGGTCVSGQTTKLDGDGNPHQNYYLEQLSETINCGAADSCTVGESQSESITVGFSVSATLWEWLTGGFDVSLSWTTGNTYSCTADTGETVCIWYNTAHTAYTVQNAHNGPCLNGPVGDTFVLFSPNANNAGGGYYCVVGTCRSQTEGYWNYDGPAGGPP</sequence>
<feature type="region of interest" description="Disordered" evidence="1">
    <location>
        <begin position="137"/>
        <end position="168"/>
    </location>
</feature>
<comment type="caution">
    <text evidence="3">The sequence shown here is derived from an EMBL/GenBank/DDBJ whole genome shotgun (WGS) entry which is preliminary data.</text>
</comment>
<evidence type="ECO:0000256" key="2">
    <source>
        <dbReference type="SAM" id="SignalP"/>
    </source>
</evidence>
<gene>
    <name evidence="3" type="ORF">G7Z17_g3846</name>
</gene>
<evidence type="ECO:0000313" key="4">
    <source>
        <dbReference type="Proteomes" id="UP000722485"/>
    </source>
</evidence>
<evidence type="ECO:0000256" key="1">
    <source>
        <dbReference type="SAM" id="MobiDB-lite"/>
    </source>
</evidence>
<reference evidence="3" key="1">
    <citation type="submission" date="2020-03" db="EMBL/GenBank/DDBJ databases">
        <title>Draft Genome Sequence of Cylindrodendrum hubeiense.</title>
        <authorList>
            <person name="Buettner E."/>
            <person name="Kellner H."/>
        </authorList>
    </citation>
    <scope>NUCLEOTIDE SEQUENCE</scope>
    <source>
        <strain evidence="3">IHI 201604</strain>
    </source>
</reference>
<feature type="compositionally biased region" description="Basic and acidic residues" evidence="1">
    <location>
        <begin position="137"/>
        <end position="147"/>
    </location>
</feature>
<accession>A0A9P5HI00</accession>
<dbReference type="EMBL" id="JAANBB010000050">
    <property type="protein sequence ID" value="KAF7553130.1"/>
    <property type="molecule type" value="Genomic_DNA"/>
</dbReference>
<keyword evidence="2" id="KW-0732">Signal</keyword>
<dbReference type="Proteomes" id="UP000722485">
    <property type="component" value="Unassembled WGS sequence"/>
</dbReference>
<dbReference type="OrthoDB" id="3641682at2759"/>
<dbReference type="AlphaFoldDB" id="A0A9P5HI00"/>